<evidence type="ECO:0000313" key="1">
    <source>
        <dbReference type="EMBL" id="MBR8128802.1"/>
    </source>
</evidence>
<dbReference type="EMBL" id="JAGSVG010000005">
    <property type="protein sequence ID" value="MBR8128802.1"/>
    <property type="molecule type" value="Genomic_DNA"/>
</dbReference>
<accession>A0AA41E5M0</accession>
<reference evidence="1" key="1">
    <citation type="submission" date="2021-04" db="EMBL/GenBank/DDBJ databases">
        <title>A collection of bacterial strains from the Burkholderia cepacia Research Laboratory and Repository.</title>
        <authorList>
            <person name="Lipuma J."/>
            <person name="Spilker T."/>
        </authorList>
    </citation>
    <scope>NUCLEOTIDE SEQUENCE</scope>
    <source>
        <strain evidence="1">AU36012</strain>
    </source>
</reference>
<evidence type="ECO:0000313" key="2">
    <source>
        <dbReference type="Proteomes" id="UP000682266"/>
    </source>
</evidence>
<gene>
    <name evidence="1" type="ORF">KDW93_07405</name>
</gene>
<organism evidence="1 2">
    <name type="scientific">Burkholderia ambifaria</name>
    <dbReference type="NCBI Taxonomy" id="152480"/>
    <lineage>
        <taxon>Bacteria</taxon>
        <taxon>Pseudomonadati</taxon>
        <taxon>Pseudomonadota</taxon>
        <taxon>Betaproteobacteria</taxon>
        <taxon>Burkholderiales</taxon>
        <taxon>Burkholderiaceae</taxon>
        <taxon>Burkholderia</taxon>
        <taxon>Burkholderia cepacia complex</taxon>
    </lineage>
</organism>
<comment type="caution">
    <text evidence="1">The sequence shown here is derived from an EMBL/GenBank/DDBJ whole genome shotgun (WGS) entry which is preliminary data.</text>
</comment>
<name>A0AA41E5M0_9BURK</name>
<protein>
    <submittedName>
        <fullName evidence="1">Uncharacterized protein</fullName>
    </submittedName>
</protein>
<dbReference type="RefSeq" id="WP_006749609.1">
    <property type="nucleotide sequence ID" value="NZ_CADEQF010000002.1"/>
</dbReference>
<dbReference type="Proteomes" id="UP000682266">
    <property type="component" value="Unassembled WGS sequence"/>
</dbReference>
<dbReference type="AlphaFoldDB" id="A0AA41E5M0"/>
<sequence length="62" mass="6668">MDQRSALEDLCAPAAAGHTAMQTELARKWLTHFGADRVQDLDLGMLEAIAGYVRKGVSPPGE</sequence>
<proteinExistence type="predicted"/>